<dbReference type="STRING" id="351627.Csac_0485"/>
<protein>
    <submittedName>
        <fullName evidence="1">Uncharacterized protein</fullName>
    </submittedName>
</protein>
<accession>A4XGT7</accession>
<dbReference type="EMBL" id="CP000679">
    <property type="protein sequence ID" value="ABP66122.1"/>
    <property type="molecule type" value="Genomic_DNA"/>
</dbReference>
<evidence type="ECO:0000313" key="1">
    <source>
        <dbReference type="EMBL" id="ABP66122.1"/>
    </source>
</evidence>
<organism evidence="1 2">
    <name type="scientific">Caldicellulosiruptor saccharolyticus (strain ATCC 43494 / DSM 8903 / Tp8T 6331)</name>
    <dbReference type="NCBI Taxonomy" id="351627"/>
    <lineage>
        <taxon>Bacteria</taxon>
        <taxon>Bacillati</taxon>
        <taxon>Bacillota</taxon>
        <taxon>Bacillota incertae sedis</taxon>
        <taxon>Caldicellulosiruptorales</taxon>
        <taxon>Caldicellulosiruptoraceae</taxon>
        <taxon>Caldicellulosiruptor</taxon>
    </lineage>
</organism>
<name>A4XGT7_CALS8</name>
<dbReference type="KEGG" id="csc:Csac_0485"/>
<dbReference type="RefSeq" id="WP_011916069.1">
    <property type="nucleotide sequence ID" value="NC_009437.1"/>
</dbReference>
<dbReference type="HOGENOM" id="CLU_037606_0_0_9"/>
<gene>
    <name evidence="1" type="ordered locus">Csac_0485</name>
</gene>
<dbReference type="Proteomes" id="UP000000256">
    <property type="component" value="Chromosome"/>
</dbReference>
<evidence type="ECO:0000313" key="2">
    <source>
        <dbReference type="Proteomes" id="UP000000256"/>
    </source>
</evidence>
<dbReference type="InterPro" id="IPR043128">
    <property type="entry name" value="Rev_trsase/Diguanyl_cyclase"/>
</dbReference>
<dbReference type="OrthoDB" id="442064at2"/>
<dbReference type="Gene3D" id="3.30.70.270">
    <property type="match status" value="1"/>
</dbReference>
<dbReference type="eggNOG" id="COG1353">
    <property type="taxonomic scope" value="Bacteria"/>
</dbReference>
<reference evidence="1 2" key="1">
    <citation type="journal article" date="2008" name="Appl. Environ. Microbiol.">
        <title>Hydrogenomics of the extremely thermophilic bacterium Caldicellulosiruptor saccharolyticus.</title>
        <authorList>
            <person name="van de Werken H.J."/>
            <person name="Verhaart M.R."/>
            <person name="VanFossen A.L."/>
            <person name="Willquist K."/>
            <person name="Lewis D.L."/>
            <person name="Nichols J.D."/>
            <person name="Goorissen H.P."/>
            <person name="Mongodin E.F."/>
            <person name="Nelson K.E."/>
            <person name="van Niel E.W."/>
            <person name="Stams A.J."/>
            <person name="Ward D.E."/>
            <person name="de Vos W.M."/>
            <person name="van der Oost J."/>
            <person name="Kelly R.M."/>
            <person name="Kengen S.W."/>
        </authorList>
    </citation>
    <scope>NUCLEOTIDE SEQUENCE [LARGE SCALE GENOMIC DNA]</scope>
    <source>
        <strain evidence="2">ATCC 43494 / DSM 8903 / Tp8T 6331</strain>
    </source>
</reference>
<proteinExistence type="predicted"/>
<dbReference type="AlphaFoldDB" id="A4XGT7"/>
<keyword evidence="2" id="KW-1185">Reference proteome</keyword>
<sequence>MGKSVCAVLIDTVSIQEYIFSSNKLKENMGASYIVDNIFKEHLKSTLQKIFSIQNLNINEWKEKPGVYTIFHPDVKFEIGYIGGGNALILFKAKEKIKEFIEIFSKTLLEIAPGLKTAYSISEEFDLDEFSKSLKKLRDNLIRNKNRFFPITTIAKYGFTADCPHTDGAADFLEKDSKFISGESMAKLNMAETARNNFRDTYISKEFTNKYTFTYNIDDLTTKKGLLNYIAIVHIDGNKMGEKSGRCGSLKEIRLFSKEVEESSSEAFKKMISELIDKIEEGVVSEKSGFYLKKTLEDGKEKVILPVIPIIRAGDEVTFISDGRLGIWLAEVYLKDYINKKVLGEKLSACAGVGIFKSKYPFYRAYILTEEVLKRAKKASRGKENSSYLDFFISSRGVSGDLENILKKYFKGEEGDLHYGPYRVDNDKECNSVKNLKNIIKEFKRYPKNKLMKLREVLFEKKEMGEMFLEELKASKQIKLNNLPKSLWDNNQTPYFDAIELVDFYPEGLL</sequence>